<sequence length="145" mass="16303">MVRFFMLLLSAVWLWSCRTVKTSPIARTDADSTIVYLRAGESLFLNEEQFNVYFDRVEEDSRCPEGVHCIWAGVAVVDLTVTGTYTRPQHITLATAAVPQKGYQSTALFNGYVLRILALDPYPSAARSKNNSEKKRVTISVVKPR</sequence>
<dbReference type="Proteomes" id="UP001221558">
    <property type="component" value="Chromosome"/>
</dbReference>
<keyword evidence="3" id="KW-1185">Reference proteome</keyword>
<name>A0ABY7WCI8_9SPHI</name>
<evidence type="ECO:0000313" key="2">
    <source>
        <dbReference type="EMBL" id="WDF67369.1"/>
    </source>
</evidence>
<proteinExistence type="predicted"/>
<protein>
    <recommendedName>
        <fullName evidence="4">Lipoprotein</fullName>
    </recommendedName>
</protein>
<reference evidence="2 3" key="1">
    <citation type="submission" date="2023-02" db="EMBL/GenBank/DDBJ databases">
        <title>Genome sequence of Sphingobacterium sp. KACC 22765.</title>
        <authorList>
            <person name="Kim S."/>
            <person name="Heo J."/>
            <person name="Kwon S.-W."/>
        </authorList>
    </citation>
    <scope>NUCLEOTIDE SEQUENCE [LARGE SCALE GENOMIC DNA]</scope>
    <source>
        <strain evidence="2 3">KACC 22765</strain>
    </source>
</reference>
<evidence type="ECO:0008006" key="4">
    <source>
        <dbReference type="Google" id="ProtNLM"/>
    </source>
</evidence>
<organism evidence="2 3">
    <name type="scientific">Sphingobacterium oryzagri</name>
    <dbReference type="NCBI Taxonomy" id="3025669"/>
    <lineage>
        <taxon>Bacteria</taxon>
        <taxon>Pseudomonadati</taxon>
        <taxon>Bacteroidota</taxon>
        <taxon>Sphingobacteriia</taxon>
        <taxon>Sphingobacteriales</taxon>
        <taxon>Sphingobacteriaceae</taxon>
        <taxon>Sphingobacterium</taxon>
    </lineage>
</organism>
<dbReference type="EMBL" id="CP117880">
    <property type="protein sequence ID" value="WDF67369.1"/>
    <property type="molecule type" value="Genomic_DNA"/>
</dbReference>
<evidence type="ECO:0000256" key="1">
    <source>
        <dbReference type="SAM" id="MobiDB-lite"/>
    </source>
</evidence>
<accession>A0ABY7WCI8</accession>
<feature type="region of interest" description="Disordered" evidence="1">
    <location>
        <begin position="124"/>
        <end position="145"/>
    </location>
</feature>
<evidence type="ECO:0000313" key="3">
    <source>
        <dbReference type="Proteomes" id="UP001221558"/>
    </source>
</evidence>
<dbReference type="RefSeq" id="WP_274266099.1">
    <property type="nucleotide sequence ID" value="NZ_CP117880.1"/>
</dbReference>
<gene>
    <name evidence="2" type="ORF">PQ465_13745</name>
</gene>